<accession>W2S8L7</accession>
<dbReference type="EMBL" id="KB822713">
    <property type="protein sequence ID" value="ETN45066.1"/>
    <property type="molecule type" value="Genomic_DNA"/>
</dbReference>
<name>W2S8L7_CYPE1</name>
<dbReference type="RefSeq" id="XP_008712836.1">
    <property type="nucleotide sequence ID" value="XM_008714614.1"/>
</dbReference>
<dbReference type="OrthoDB" id="5372011at2759"/>
<organism evidence="1 2">
    <name type="scientific">Cyphellophora europaea (strain CBS 101466)</name>
    <name type="common">Phialophora europaea</name>
    <dbReference type="NCBI Taxonomy" id="1220924"/>
    <lineage>
        <taxon>Eukaryota</taxon>
        <taxon>Fungi</taxon>
        <taxon>Dikarya</taxon>
        <taxon>Ascomycota</taxon>
        <taxon>Pezizomycotina</taxon>
        <taxon>Eurotiomycetes</taxon>
        <taxon>Chaetothyriomycetidae</taxon>
        <taxon>Chaetothyriales</taxon>
        <taxon>Cyphellophoraceae</taxon>
        <taxon>Cyphellophora</taxon>
    </lineage>
</organism>
<dbReference type="VEuPathDB" id="FungiDB:HMPREF1541_09942"/>
<dbReference type="Proteomes" id="UP000030752">
    <property type="component" value="Unassembled WGS sequence"/>
</dbReference>
<dbReference type="InParanoid" id="W2S8L7"/>
<sequence length="77" mass="8665">MLPTSMPATTSAHHPSGDYGQEAKVTRAILILANYQLLIKYANLNQKSIPRTRYYFEQVAVGAEPDPIIQNWFGNDK</sequence>
<dbReference type="AlphaFoldDB" id="W2S8L7"/>
<evidence type="ECO:0000313" key="2">
    <source>
        <dbReference type="Proteomes" id="UP000030752"/>
    </source>
</evidence>
<reference evidence="1 2" key="1">
    <citation type="submission" date="2013-03" db="EMBL/GenBank/DDBJ databases">
        <title>The Genome Sequence of Phialophora europaea CBS 101466.</title>
        <authorList>
            <consortium name="The Broad Institute Genomics Platform"/>
            <person name="Cuomo C."/>
            <person name="de Hoog S."/>
            <person name="Gorbushina A."/>
            <person name="Walker B."/>
            <person name="Young S.K."/>
            <person name="Zeng Q."/>
            <person name="Gargeya S."/>
            <person name="Fitzgerald M."/>
            <person name="Haas B."/>
            <person name="Abouelleil A."/>
            <person name="Allen A.W."/>
            <person name="Alvarado L."/>
            <person name="Arachchi H.M."/>
            <person name="Berlin A.M."/>
            <person name="Chapman S.B."/>
            <person name="Gainer-Dewar J."/>
            <person name="Goldberg J."/>
            <person name="Griggs A."/>
            <person name="Gujja S."/>
            <person name="Hansen M."/>
            <person name="Howarth C."/>
            <person name="Imamovic A."/>
            <person name="Ireland A."/>
            <person name="Larimer J."/>
            <person name="McCowan C."/>
            <person name="Murphy C."/>
            <person name="Pearson M."/>
            <person name="Poon T.W."/>
            <person name="Priest M."/>
            <person name="Roberts A."/>
            <person name="Saif S."/>
            <person name="Shea T."/>
            <person name="Sisk P."/>
            <person name="Sykes S."/>
            <person name="Wortman J."/>
            <person name="Nusbaum C."/>
            <person name="Birren B."/>
        </authorList>
    </citation>
    <scope>NUCLEOTIDE SEQUENCE [LARGE SCALE GENOMIC DNA]</scope>
    <source>
        <strain evidence="1 2">CBS 101466</strain>
    </source>
</reference>
<keyword evidence="2" id="KW-1185">Reference proteome</keyword>
<evidence type="ECO:0000313" key="1">
    <source>
        <dbReference type="EMBL" id="ETN45066.1"/>
    </source>
</evidence>
<gene>
    <name evidence="1" type="ORF">HMPREF1541_09942</name>
</gene>
<dbReference type="GeneID" id="19977281"/>
<protein>
    <submittedName>
        <fullName evidence="1">Uncharacterized protein</fullName>
    </submittedName>
</protein>
<proteinExistence type="predicted"/>
<dbReference type="HOGENOM" id="CLU_2638007_0_0_1"/>